<feature type="domain" description="MacB-like periplasmic core" evidence="8">
    <location>
        <begin position="20"/>
        <end position="242"/>
    </location>
</feature>
<dbReference type="InterPro" id="IPR025857">
    <property type="entry name" value="MacB_PCD"/>
</dbReference>
<keyword evidence="2" id="KW-1003">Cell membrane</keyword>
<organism evidence="9 10">
    <name type="scientific">Spirosoma validum</name>
    <dbReference type="NCBI Taxonomy" id="2771355"/>
    <lineage>
        <taxon>Bacteria</taxon>
        <taxon>Pseudomonadati</taxon>
        <taxon>Bacteroidota</taxon>
        <taxon>Cytophagia</taxon>
        <taxon>Cytophagales</taxon>
        <taxon>Cytophagaceae</taxon>
        <taxon>Spirosoma</taxon>
    </lineage>
</organism>
<accession>A0A927AXE2</accession>
<proteinExistence type="predicted"/>
<feature type="transmembrane region" description="Helical" evidence="6">
    <location>
        <begin position="729"/>
        <end position="749"/>
    </location>
</feature>
<sequence>MLTNYLKIAWRNLVKHKSYSIINIGGLSVGMAVAMLIGLWIYDELSFNTYHRNYDRIAQVLQHQTSNGKIYSGPAIPYPLGKELQTHYGSSFKYVVMSSWEGEHILSFGDKKVTKTGNFMDVDAPKLLSLTMLKGTDAGLQNPNSILLSESSAKALFGNADPLNRLLKIDNKLAVKVTGVYEDIPYNAEFKGLTFIAPWTLYTVSENWIKRDRDESRWDDNSFQIFAQIADNTDFATVDRRIINSKFNNVSEEDKKFKAEIFLHPMRDWRLRSNWENGQNTGGLIDYVWLFGFVGVFVLFLACINFMNLSTARSEKRAKEVGIRKAVGSVRTQLINQFFIESLLVVALAFGLALLLVQLILPWFNQVADKQIVVLWTSPLFWLVGIGFTLFTGFVAGSYPALYLSSFQPIRVLKGTFKAGRFASIPRKVLVVVQFTVSLALIIGTIIVYNQIQFSKNRPIGYDRNGLMMIQMKSPDFYGKFDLLRTELKNAGVIQEMAESSSPLTDVWSNSGGFDWPGKDPNLDPDFATIWVTHDFGKTVGWQFKEGRDLSRAFTSDSSAIVLNEAAVRFMNIRNPVGTKVRWGSGPNAREFTVIGVVKDMLMQSPYEPVKQTVYLMDYSNVNWINLKLAPNKSVSECVAVIESVFRKYIPSAPFDYKFADVEFGKKFAIEERIGKLATFFAVLAIFISCLGLFGLASFMAEQRTKEIGVRKVLGASVMNLWSLLSKDFVLLVLVAFGIATPVAWYFMSNWLDQYEYRTPISWWIFALSGVGALLITLLTVSFQSIKAALMNPVKSLKTE</sequence>
<comment type="caution">
    <text evidence="9">The sequence shown here is derived from an EMBL/GenBank/DDBJ whole genome shotgun (WGS) entry which is preliminary data.</text>
</comment>
<feature type="domain" description="ABC3 transporter permease C-terminal" evidence="7">
    <location>
        <begin position="293"/>
        <end position="409"/>
    </location>
</feature>
<evidence type="ECO:0000259" key="8">
    <source>
        <dbReference type="Pfam" id="PF12704"/>
    </source>
</evidence>
<evidence type="ECO:0000256" key="1">
    <source>
        <dbReference type="ARBA" id="ARBA00004651"/>
    </source>
</evidence>
<dbReference type="GO" id="GO:0022857">
    <property type="term" value="F:transmembrane transporter activity"/>
    <property type="evidence" value="ECO:0007669"/>
    <property type="project" value="TreeGrafter"/>
</dbReference>
<gene>
    <name evidence="9" type="ORF">IC230_01650</name>
</gene>
<dbReference type="Pfam" id="PF12704">
    <property type="entry name" value="MacB_PCD"/>
    <property type="match status" value="2"/>
</dbReference>
<feature type="transmembrane region" description="Helical" evidence="6">
    <location>
        <begin position="338"/>
        <end position="361"/>
    </location>
</feature>
<evidence type="ECO:0000313" key="10">
    <source>
        <dbReference type="Proteomes" id="UP000653797"/>
    </source>
</evidence>
<dbReference type="PANTHER" id="PTHR30572:SF18">
    <property type="entry name" value="ABC-TYPE MACROLIDE FAMILY EXPORT SYSTEM PERMEASE COMPONENT 2"/>
    <property type="match status" value="1"/>
</dbReference>
<dbReference type="Proteomes" id="UP000653797">
    <property type="component" value="Unassembled WGS sequence"/>
</dbReference>
<feature type="domain" description="MacB-like periplasmic core" evidence="8">
    <location>
        <begin position="437"/>
        <end position="643"/>
    </location>
</feature>
<protein>
    <submittedName>
        <fullName evidence="9">ABC transporter permease</fullName>
    </submittedName>
</protein>
<feature type="transmembrane region" description="Helical" evidence="6">
    <location>
        <begin position="287"/>
        <end position="309"/>
    </location>
</feature>
<dbReference type="RefSeq" id="WP_191037220.1">
    <property type="nucleotide sequence ID" value="NZ_JACXAA010000001.1"/>
</dbReference>
<evidence type="ECO:0000256" key="2">
    <source>
        <dbReference type="ARBA" id="ARBA00022475"/>
    </source>
</evidence>
<feature type="transmembrane region" description="Helical" evidence="6">
    <location>
        <begin position="761"/>
        <end position="781"/>
    </location>
</feature>
<feature type="transmembrane region" description="Helical" evidence="6">
    <location>
        <begin position="677"/>
        <end position="701"/>
    </location>
</feature>
<evidence type="ECO:0000256" key="4">
    <source>
        <dbReference type="ARBA" id="ARBA00022989"/>
    </source>
</evidence>
<keyword evidence="3 6" id="KW-0812">Transmembrane</keyword>
<keyword evidence="5 6" id="KW-0472">Membrane</keyword>
<evidence type="ECO:0000256" key="6">
    <source>
        <dbReference type="SAM" id="Phobius"/>
    </source>
</evidence>
<dbReference type="Pfam" id="PF02687">
    <property type="entry name" value="FtsX"/>
    <property type="match status" value="2"/>
</dbReference>
<dbReference type="InterPro" id="IPR003838">
    <property type="entry name" value="ABC3_permease_C"/>
</dbReference>
<dbReference type="EMBL" id="JACXAA010000001">
    <property type="protein sequence ID" value="MBD2751579.1"/>
    <property type="molecule type" value="Genomic_DNA"/>
</dbReference>
<feature type="transmembrane region" description="Helical" evidence="6">
    <location>
        <begin position="381"/>
        <end position="404"/>
    </location>
</feature>
<dbReference type="PANTHER" id="PTHR30572">
    <property type="entry name" value="MEMBRANE COMPONENT OF TRANSPORTER-RELATED"/>
    <property type="match status" value="1"/>
</dbReference>
<evidence type="ECO:0000313" key="9">
    <source>
        <dbReference type="EMBL" id="MBD2751579.1"/>
    </source>
</evidence>
<feature type="transmembrane region" description="Helical" evidence="6">
    <location>
        <begin position="21"/>
        <end position="42"/>
    </location>
</feature>
<comment type="subcellular location">
    <subcellularLocation>
        <location evidence="1">Cell membrane</location>
        <topology evidence="1">Multi-pass membrane protein</topology>
    </subcellularLocation>
</comment>
<dbReference type="GO" id="GO:0005886">
    <property type="term" value="C:plasma membrane"/>
    <property type="evidence" value="ECO:0007669"/>
    <property type="project" value="UniProtKB-SubCell"/>
</dbReference>
<evidence type="ECO:0000256" key="3">
    <source>
        <dbReference type="ARBA" id="ARBA00022692"/>
    </source>
</evidence>
<keyword evidence="10" id="KW-1185">Reference proteome</keyword>
<feature type="transmembrane region" description="Helical" evidence="6">
    <location>
        <begin position="429"/>
        <end position="449"/>
    </location>
</feature>
<dbReference type="AlphaFoldDB" id="A0A927AXE2"/>
<reference evidence="9" key="1">
    <citation type="submission" date="2020-09" db="EMBL/GenBank/DDBJ databases">
        <authorList>
            <person name="Kim M.K."/>
        </authorList>
    </citation>
    <scope>NUCLEOTIDE SEQUENCE</scope>
    <source>
        <strain evidence="9">BT704</strain>
    </source>
</reference>
<evidence type="ECO:0000259" key="7">
    <source>
        <dbReference type="Pfam" id="PF02687"/>
    </source>
</evidence>
<dbReference type="InterPro" id="IPR050250">
    <property type="entry name" value="Macrolide_Exporter_MacB"/>
</dbReference>
<feature type="domain" description="ABC3 transporter permease C-terminal" evidence="7">
    <location>
        <begin position="680"/>
        <end position="793"/>
    </location>
</feature>
<evidence type="ECO:0000256" key="5">
    <source>
        <dbReference type="ARBA" id="ARBA00023136"/>
    </source>
</evidence>
<name>A0A927AXE2_9BACT</name>
<keyword evidence="4 6" id="KW-1133">Transmembrane helix</keyword>